<reference evidence="2 3" key="1">
    <citation type="submission" date="2015-12" db="EMBL/GenBank/DDBJ databases">
        <title>Draft genome sequence of Moniliophthora roreri, the causal agent of frosty pod rot of cacao.</title>
        <authorList>
            <person name="Aime M.C."/>
            <person name="Diaz-Valderrama J.R."/>
            <person name="Kijpornyongpan T."/>
            <person name="Phillips-Mora W."/>
        </authorList>
    </citation>
    <scope>NUCLEOTIDE SEQUENCE [LARGE SCALE GENOMIC DNA]</scope>
    <source>
        <strain evidence="2 3">MCA 2952</strain>
    </source>
</reference>
<dbReference type="Proteomes" id="UP000054988">
    <property type="component" value="Unassembled WGS sequence"/>
</dbReference>
<evidence type="ECO:0008006" key="4">
    <source>
        <dbReference type="Google" id="ProtNLM"/>
    </source>
</evidence>
<evidence type="ECO:0000256" key="1">
    <source>
        <dbReference type="SAM" id="Phobius"/>
    </source>
</evidence>
<gene>
    <name evidence="2" type="ORF">WG66_13667</name>
</gene>
<keyword evidence="1" id="KW-1133">Transmembrane helix</keyword>
<protein>
    <recommendedName>
        <fullName evidence="4">Integral membrane protein</fullName>
    </recommendedName>
</protein>
<dbReference type="EMBL" id="LATX01002138">
    <property type="protein sequence ID" value="KTB33747.1"/>
    <property type="molecule type" value="Genomic_DNA"/>
</dbReference>
<sequence length="324" mass="36038">MAQRLSTPALLFITAWAQMFLYGCNVILFGVGMLFLLKRRGKMGTHFHLITTSLLVALITIAAVVTTVITMTQMMPLTIPIDEITGSGFTVRVDLASCTLINLVMLQLAHMNAYVILLYRCYHIWNRSIKILSFPLVVIIAESIFYWGFELPLYVKLPYVAGIDPRAYAGVLEKARRIDMATVTLSIVADSSLTLLIGAGRIWWVKRELQRSRLGQEDVGQRQYDRIIAMMCVYSSVFDYHRSNISKDSLESGIINPIGLLTLLGFTATQNGQATVILASFLPQMFALAPLLITVRVGLGLTVEEDQVRAAQTSHIAFTSSQEP</sequence>
<dbReference type="AlphaFoldDB" id="A0A0W0FBR2"/>
<feature type="transmembrane region" description="Helical" evidence="1">
    <location>
        <begin position="131"/>
        <end position="149"/>
    </location>
</feature>
<comment type="caution">
    <text evidence="2">The sequence shown here is derived from an EMBL/GenBank/DDBJ whole genome shotgun (WGS) entry which is preliminary data.</text>
</comment>
<evidence type="ECO:0000313" key="3">
    <source>
        <dbReference type="Proteomes" id="UP000054988"/>
    </source>
</evidence>
<name>A0A0W0FBR2_MONRR</name>
<feature type="transmembrane region" description="Helical" evidence="1">
    <location>
        <begin position="100"/>
        <end position="119"/>
    </location>
</feature>
<keyword evidence="1" id="KW-0472">Membrane</keyword>
<feature type="transmembrane region" description="Helical" evidence="1">
    <location>
        <begin position="15"/>
        <end position="37"/>
    </location>
</feature>
<organism evidence="2 3">
    <name type="scientific">Moniliophthora roreri</name>
    <name type="common">Frosty pod rot fungus</name>
    <name type="synonym">Monilia roreri</name>
    <dbReference type="NCBI Taxonomy" id="221103"/>
    <lineage>
        <taxon>Eukaryota</taxon>
        <taxon>Fungi</taxon>
        <taxon>Dikarya</taxon>
        <taxon>Basidiomycota</taxon>
        <taxon>Agaricomycotina</taxon>
        <taxon>Agaricomycetes</taxon>
        <taxon>Agaricomycetidae</taxon>
        <taxon>Agaricales</taxon>
        <taxon>Marasmiineae</taxon>
        <taxon>Marasmiaceae</taxon>
        <taxon>Moniliophthora</taxon>
    </lineage>
</organism>
<proteinExistence type="predicted"/>
<dbReference type="PROSITE" id="PS51257">
    <property type="entry name" value="PROKAR_LIPOPROTEIN"/>
    <property type="match status" value="1"/>
</dbReference>
<accession>A0A0W0FBR2</accession>
<feature type="transmembrane region" description="Helical" evidence="1">
    <location>
        <begin position="49"/>
        <end position="69"/>
    </location>
</feature>
<feature type="transmembrane region" description="Helical" evidence="1">
    <location>
        <begin position="180"/>
        <end position="204"/>
    </location>
</feature>
<evidence type="ECO:0000313" key="2">
    <source>
        <dbReference type="EMBL" id="KTB33747.1"/>
    </source>
</evidence>
<keyword evidence="1" id="KW-0812">Transmembrane</keyword>